<sequence length="122" mass="13869">MRQPDVEIYVKEADRDAVTQWLTHALGPCTPWQPRGQTFKCSAGALAITWFPKAVGKWHSLYIEGEQIPWETDLACARSAHAALGMQIRCAPGGWQEQDSNENDRWLKIDKDGETEIIWKTD</sequence>
<reference evidence="1" key="2">
    <citation type="submission" date="2020-09" db="EMBL/GenBank/DDBJ databases">
        <authorList>
            <person name="Sun Q."/>
            <person name="Ohkuma M."/>
        </authorList>
    </citation>
    <scope>NUCLEOTIDE SEQUENCE</scope>
    <source>
        <strain evidence="1">JCM 30078</strain>
    </source>
</reference>
<dbReference type="RefSeq" id="WP_188981543.1">
    <property type="nucleotide sequence ID" value="NZ_BMPO01000001.1"/>
</dbReference>
<keyword evidence="2" id="KW-1185">Reference proteome</keyword>
<dbReference type="Proteomes" id="UP000635983">
    <property type="component" value="Unassembled WGS sequence"/>
</dbReference>
<reference evidence="1" key="1">
    <citation type="journal article" date="2014" name="Int. J. Syst. Evol. Microbiol.">
        <title>Complete genome sequence of Corynebacterium casei LMG S-19264T (=DSM 44701T), isolated from a smear-ripened cheese.</title>
        <authorList>
            <consortium name="US DOE Joint Genome Institute (JGI-PGF)"/>
            <person name="Walter F."/>
            <person name="Albersmeier A."/>
            <person name="Kalinowski J."/>
            <person name="Ruckert C."/>
        </authorList>
    </citation>
    <scope>NUCLEOTIDE SEQUENCE</scope>
    <source>
        <strain evidence="1">JCM 30078</strain>
    </source>
</reference>
<proteinExistence type="predicted"/>
<gene>
    <name evidence="1" type="ORF">GCM10009304_04970</name>
</gene>
<dbReference type="EMBL" id="BMPO01000001">
    <property type="protein sequence ID" value="GGJ82006.1"/>
    <property type="molecule type" value="Genomic_DNA"/>
</dbReference>
<accession>A0A917PKA4</accession>
<dbReference type="AlphaFoldDB" id="A0A917PKA4"/>
<evidence type="ECO:0000313" key="1">
    <source>
        <dbReference type="EMBL" id="GGJ82006.1"/>
    </source>
</evidence>
<name>A0A917PKA4_9PSED</name>
<comment type="caution">
    <text evidence="1">The sequence shown here is derived from an EMBL/GenBank/DDBJ whole genome shotgun (WGS) entry which is preliminary data.</text>
</comment>
<protein>
    <submittedName>
        <fullName evidence="1">Uncharacterized protein</fullName>
    </submittedName>
</protein>
<organism evidence="1 2">
    <name type="scientific">Pseudomonas matsuisoli</name>
    <dbReference type="NCBI Taxonomy" id="1515666"/>
    <lineage>
        <taxon>Bacteria</taxon>
        <taxon>Pseudomonadati</taxon>
        <taxon>Pseudomonadota</taxon>
        <taxon>Gammaproteobacteria</taxon>
        <taxon>Pseudomonadales</taxon>
        <taxon>Pseudomonadaceae</taxon>
        <taxon>Pseudomonas</taxon>
    </lineage>
</organism>
<evidence type="ECO:0000313" key="2">
    <source>
        <dbReference type="Proteomes" id="UP000635983"/>
    </source>
</evidence>